<sequence>MPLVALNLCLVYVGYRSGREQASQEALNVARGLALALEGELHGRTLALEVLAGSDALARGDLDAFRSQAEALVARQAPGANILLLRADGQQLMNTAAPRGAPLPSRIYMVNQQQVLRTGQPSTSDLFFGIVVHRPVIAIDVPVPTPEGAPTMVLALNPPLDAFDALIRRQQHDPTWIIAVADRVGTRVARIPDPDRFVGRPLTPDLMERWMSGAAEGLLDGVSPDGVHVLTAFVRLPEPYGWGVAVAVPKATLTRPALRTAVALFAAELALLALGLLLARRIALGVLHPITDLLRFAATPDGPTSPTVSPTLGLPEADRLAEALLAEARLRRAATASLVDSERRLRLVVAELNHRAKNALATVQSLALQTARTGGGEPRHFIRTFTARLQSLARAHDLLTAVGWEGAALDAVVRTGLAPWLGEGTDDGRSRFVVQTAPNSPMPQIPPGQVQALIMGLHELAVNAVKHGALSVPDGHVEVICRADPVGLSAAVDWREMDGPPVPGEPARRGFGTRLLERALARDLGPGARVVLMFEAGGLRATICFTPRSIVEAGSASYTSPPQG</sequence>
<gene>
    <name evidence="9" type="ORF">Q7A36_39075</name>
</gene>
<keyword evidence="5" id="KW-0547">Nucleotide-binding</keyword>
<dbReference type="PANTHER" id="PTHR41523">
    <property type="entry name" value="TWO-COMPONENT SYSTEM SENSOR PROTEIN"/>
    <property type="match status" value="1"/>
</dbReference>
<evidence type="ECO:0000313" key="9">
    <source>
        <dbReference type="EMBL" id="MDO9714354.1"/>
    </source>
</evidence>
<keyword evidence="7" id="KW-0067">ATP-binding</keyword>
<dbReference type="PANTHER" id="PTHR41523:SF7">
    <property type="entry name" value="HISTIDINE KINASE"/>
    <property type="match status" value="1"/>
</dbReference>
<dbReference type="InterPro" id="IPR011102">
    <property type="entry name" value="Sig_transdc_His_kinase_HWE"/>
</dbReference>
<keyword evidence="10" id="KW-1185">Reference proteome</keyword>
<dbReference type="Proteomes" id="UP001243009">
    <property type="component" value="Unassembled WGS sequence"/>
</dbReference>
<evidence type="ECO:0000256" key="7">
    <source>
        <dbReference type="ARBA" id="ARBA00022840"/>
    </source>
</evidence>
<comment type="catalytic activity">
    <reaction evidence="1">
        <text>ATP + protein L-histidine = ADP + protein N-phospho-L-histidine.</text>
        <dbReference type="EC" id="2.7.13.3"/>
    </reaction>
</comment>
<dbReference type="EMBL" id="JAUTWS010000226">
    <property type="protein sequence ID" value="MDO9714354.1"/>
    <property type="molecule type" value="Genomic_DNA"/>
</dbReference>
<evidence type="ECO:0000256" key="4">
    <source>
        <dbReference type="ARBA" id="ARBA00022679"/>
    </source>
</evidence>
<keyword evidence="4" id="KW-0808">Transferase</keyword>
<keyword evidence="6 9" id="KW-0418">Kinase</keyword>
<comment type="caution">
    <text evidence="9">The sequence shown here is derived from an EMBL/GenBank/DDBJ whole genome shotgun (WGS) entry which is preliminary data.</text>
</comment>
<dbReference type="SMART" id="SM00911">
    <property type="entry name" value="HWE_HK"/>
    <property type="match status" value="1"/>
</dbReference>
<reference evidence="9 10" key="1">
    <citation type="submission" date="2023-08" db="EMBL/GenBank/DDBJ databases">
        <title>The draft genome sequence of Paracraurococcus sp. LOR1-02.</title>
        <authorList>
            <person name="Kingkaew E."/>
            <person name="Tanasupawat S."/>
        </authorList>
    </citation>
    <scope>NUCLEOTIDE SEQUENCE [LARGE SCALE GENOMIC DNA]</scope>
    <source>
        <strain evidence="9 10">LOR1-02</strain>
    </source>
</reference>
<dbReference type="RefSeq" id="WP_305109188.1">
    <property type="nucleotide sequence ID" value="NZ_JAUTWS010000226.1"/>
</dbReference>
<dbReference type="Pfam" id="PF07536">
    <property type="entry name" value="HWE_HK"/>
    <property type="match status" value="1"/>
</dbReference>
<dbReference type="CDD" id="cd18773">
    <property type="entry name" value="PDC1_HK_sensor"/>
    <property type="match status" value="1"/>
</dbReference>
<name>A0ABT9EDQ9_9PROT</name>
<evidence type="ECO:0000256" key="3">
    <source>
        <dbReference type="ARBA" id="ARBA00022553"/>
    </source>
</evidence>
<dbReference type="EC" id="2.7.13.3" evidence="2"/>
<protein>
    <recommendedName>
        <fullName evidence="2">histidine kinase</fullName>
        <ecNumber evidence="2">2.7.13.3</ecNumber>
    </recommendedName>
</protein>
<evidence type="ECO:0000256" key="1">
    <source>
        <dbReference type="ARBA" id="ARBA00000085"/>
    </source>
</evidence>
<dbReference type="Gene3D" id="3.30.565.10">
    <property type="entry name" value="Histidine kinase-like ATPase, C-terminal domain"/>
    <property type="match status" value="1"/>
</dbReference>
<organism evidence="9 10">
    <name type="scientific">Paracraurococcus lichenis</name>
    <dbReference type="NCBI Taxonomy" id="3064888"/>
    <lineage>
        <taxon>Bacteria</taxon>
        <taxon>Pseudomonadati</taxon>
        <taxon>Pseudomonadota</taxon>
        <taxon>Alphaproteobacteria</taxon>
        <taxon>Acetobacterales</taxon>
        <taxon>Roseomonadaceae</taxon>
        <taxon>Paracraurococcus</taxon>
    </lineage>
</organism>
<dbReference type="Gene3D" id="3.30.450.20">
    <property type="entry name" value="PAS domain"/>
    <property type="match status" value="2"/>
</dbReference>
<evidence type="ECO:0000259" key="8">
    <source>
        <dbReference type="SMART" id="SM00911"/>
    </source>
</evidence>
<keyword evidence="3" id="KW-0597">Phosphoprotein</keyword>
<evidence type="ECO:0000256" key="5">
    <source>
        <dbReference type="ARBA" id="ARBA00022741"/>
    </source>
</evidence>
<proteinExistence type="predicted"/>
<evidence type="ECO:0000256" key="2">
    <source>
        <dbReference type="ARBA" id="ARBA00012438"/>
    </source>
</evidence>
<accession>A0ABT9EDQ9</accession>
<dbReference type="CDD" id="cd12915">
    <property type="entry name" value="PDC2_DGC_like"/>
    <property type="match status" value="1"/>
</dbReference>
<dbReference type="InterPro" id="IPR036890">
    <property type="entry name" value="HATPase_C_sf"/>
</dbReference>
<evidence type="ECO:0000256" key="6">
    <source>
        <dbReference type="ARBA" id="ARBA00022777"/>
    </source>
</evidence>
<feature type="domain" description="Signal transduction histidine kinase HWE region" evidence="8">
    <location>
        <begin position="351"/>
        <end position="436"/>
    </location>
</feature>
<dbReference type="GO" id="GO:0016301">
    <property type="term" value="F:kinase activity"/>
    <property type="evidence" value="ECO:0007669"/>
    <property type="project" value="UniProtKB-KW"/>
</dbReference>
<evidence type="ECO:0000313" key="10">
    <source>
        <dbReference type="Proteomes" id="UP001243009"/>
    </source>
</evidence>